<evidence type="ECO:0000313" key="1">
    <source>
        <dbReference type="EMBL" id="SFZ80929.1"/>
    </source>
</evidence>
<evidence type="ECO:0000313" key="2">
    <source>
        <dbReference type="Proteomes" id="UP000231564"/>
    </source>
</evidence>
<sequence>MLNDNHYQKLNLKYNPFSFLNKNELLQVTYERLNLERLSKNIILSDSCFVEFYGNKGLGKSTHLQLLYSKYVKEAKFVLLKKKKKQFIEKTDKILIIDSFQLLTPTNKVYLLNNQSKLIITSHYSHSLFQLKHKNFRAKVNFNKLEFDMNLLKKIVSSKIKLAAIDSEKELPKIKNEHLDYLLNKYKKNIRAIQASLYDAFLTTQKNFYEL</sequence>
<dbReference type="Proteomes" id="UP000231564">
    <property type="component" value="Chromosome MARIT"/>
</dbReference>
<dbReference type="SUPFAM" id="SSF52540">
    <property type="entry name" value="P-loop containing nucleoside triphosphate hydrolases"/>
    <property type="match status" value="1"/>
</dbReference>
<keyword evidence="2" id="KW-1185">Reference proteome</keyword>
<reference evidence="1 2" key="1">
    <citation type="submission" date="2016-11" db="EMBL/GenBank/DDBJ databases">
        <authorList>
            <person name="Jaros S."/>
            <person name="Januszkiewicz K."/>
            <person name="Wedrychowicz H."/>
        </authorList>
    </citation>
    <scope>NUCLEOTIDE SEQUENCE [LARGE SCALE GENOMIC DNA]</scope>
    <source>
        <strain evidence="1">NCIMB 2154T</strain>
    </source>
</reference>
<dbReference type="RefSeq" id="WP_100210855.1">
    <property type="nucleotide sequence ID" value="NZ_LT634361.1"/>
</dbReference>
<organism evidence="1 2">
    <name type="scientific">Tenacibaculum maritimum NCIMB 2154</name>
    <dbReference type="NCBI Taxonomy" id="1349785"/>
    <lineage>
        <taxon>Bacteria</taxon>
        <taxon>Pseudomonadati</taxon>
        <taxon>Bacteroidota</taxon>
        <taxon>Flavobacteriia</taxon>
        <taxon>Flavobacteriales</taxon>
        <taxon>Flavobacteriaceae</taxon>
        <taxon>Tenacibaculum</taxon>
    </lineage>
</organism>
<name>A0A2H1E7Y5_9FLAO</name>
<accession>A0A2H1E7Y5</accession>
<evidence type="ECO:0008006" key="3">
    <source>
        <dbReference type="Google" id="ProtNLM"/>
    </source>
</evidence>
<gene>
    <name evidence="1" type="ORF">MARIT_0869</name>
</gene>
<dbReference type="AlphaFoldDB" id="A0A2H1E7Y5"/>
<protein>
    <recommendedName>
        <fullName evidence="3">Chromosomal replication initiator protein DnaA domain-containing protein</fullName>
    </recommendedName>
</protein>
<proteinExistence type="predicted"/>
<dbReference type="InterPro" id="IPR027417">
    <property type="entry name" value="P-loop_NTPase"/>
</dbReference>
<dbReference type="EMBL" id="LT634361">
    <property type="protein sequence ID" value="SFZ80929.1"/>
    <property type="molecule type" value="Genomic_DNA"/>
</dbReference>
<dbReference type="GeneID" id="47722436"/>
<dbReference type="KEGG" id="tmar:MARIT_0869"/>
<dbReference type="OrthoDB" id="1190227at2"/>